<dbReference type="AlphaFoldDB" id="A0AAV3U1Z6"/>
<dbReference type="Proteomes" id="UP001409585">
    <property type="component" value="Unassembled WGS sequence"/>
</dbReference>
<reference evidence="2" key="1">
    <citation type="journal article" date="2019" name="Int. J. Syst. Evol. Microbiol.">
        <title>The Global Catalogue of Microorganisms (GCM) 10K type strain sequencing project: providing services to taxonomists for standard genome sequencing and annotation.</title>
        <authorList>
            <consortium name="The Broad Institute Genomics Platform"/>
            <consortium name="The Broad Institute Genome Sequencing Center for Infectious Disease"/>
            <person name="Wu L."/>
            <person name="Ma J."/>
        </authorList>
    </citation>
    <scope>NUCLEOTIDE SEQUENCE [LARGE SCALE GENOMIC DNA]</scope>
    <source>
        <strain evidence="2">JCM 19134</strain>
    </source>
</reference>
<dbReference type="EMBL" id="BAABLX010000012">
    <property type="protein sequence ID" value="GAA4941226.1"/>
    <property type="molecule type" value="Genomic_DNA"/>
</dbReference>
<comment type="caution">
    <text evidence="1">The sequence shown here is derived from an EMBL/GenBank/DDBJ whole genome shotgun (WGS) entry which is preliminary data.</text>
</comment>
<evidence type="ECO:0000313" key="2">
    <source>
        <dbReference type="Proteomes" id="UP001409585"/>
    </source>
</evidence>
<organism evidence="1 2">
    <name type="scientific">Halioxenophilus aromaticivorans</name>
    <dbReference type="NCBI Taxonomy" id="1306992"/>
    <lineage>
        <taxon>Bacteria</taxon>
        <taxon>Pseudomonadati</taxon>
        <taxon>Pseudomonadota</taxon>
        <taxon>Gammaproteobacteria</taxon>
        <taxon>Alteromonadales</taxon>
        <taxon>Alteromonadaceae</taxon>
        <taxon>Halioxenophilus</taxon>
    </lineage>
</organism>
<keyword evidence="2" id="KW-1185">Reference proteome</keyword>
<evidence type="ECO:0000313" key="1">
    <source>
        <dbReference type="EMBL" id="GAA4941226.1"/>
    </source>
</evidence>
<accession>A0AAV3U1Z6</accession>
<sequence length="118" mass="12878">MRYTGTNTTIITNVTCPIPRHNALTNKGPLKIEVSYFADYYGDFGITPNCRVIAYNRYGDVEIMRKTKNVPGLGRRVISLGKLPAAASKGKIVVDCSLGGNSRYGDFIGSILVTEEDS</sequence>
<protein>
    <submittedName>
        <fullName evidence="1">Uncharacterized protein</fullName>
    </submittedName>
</protein>
<proteinExistence type="predicted"/>
<gene>
    <name evidence="1" type="ORF">GCM10025791_19530</name>
</gene>
<name>A0AAV3U1Z6_9ALTE</name>